<protein>
    <recommendedName>
        <fullName evidence="4">Pilus assembly protein</fullName>
    </recommendedName>
</protein>
<keyword evidence="1" id="KW-1133">Transmembrane helix</keyword>
<keyword evidence="1" id="KW-0472">Membrane</keyword>
<name>A0A369BK77_9GAMM</name>
<gene>
    <name evidence="2" type="ORF">DFQ59_12011</name>
</gene>
<organism evidence="2 3">
    <name type="scientific">Thioalbus denitrificans</name>
    <dbReference type="NCBI Taxonomy" id="547122"/>
    <lineage>
        <taxon>Bacteria</taxon>
        <taxon>Pseudomonadati</taxon>
        <taxon>Pseudomonadota</taxon>
        <taxon>Gammaproteobacteria</taxon>
        <taxon>Chromatiales</taxon>
        <taxon>Ectothiorhodospiraceae</taxon>
        <taxon>Thioalbus</taxon>
    </lineage>
</organism>
<sequence length="95" mass="9671">MARMAAIQSPRVRNALHQRGQGLSEYIIIVALIAVAAIGVVGFFGDTLSNQMAGMAMEMAGQGGDTAQQTATAQAASAQANAATAKTLDNYASAN</sequence>
<dbReference type="EMBL" id="QPJY01000020">
    <property type="protein sequence ID" value="RCX21970.1"/>
    <property type="molecule type" value="Genomic_DNA"/>
</dbReference>
<evidence type="ECO:0008006" key="4">
    <source>
        <dbReference type="Google" id="ProtNLM"/>
    </source>
</evidence>
<feature type="transmembrane region" description="Helical" evidence="1">
    <location>
        <begin position="26"/>
        <end position="45"/>
    </location>
</feature>
<dbReference type="Proteomes" id="UP000252707">
    <property type="component" value="Unassembled WGS sequence"/>
</dbReference>
<comment type="caution">
    <text evidence="2">The sequence shown here is derived from an EMBL/GenBank/DDBJ whole genome shotgun (WGS) entry which is preliminary data.</text>
</comment>
<evidence type="ECO:0000313" key="3">
    <source>
        <dbReference type="Proteomes" id="UP000252707"/>
    </source>
</evidence>
<evidence type="ECO:0000313" key="2">
    <source>
        <dbReference type="EMBL" id="RCX21970.1"/>
    </source>
</evidence>
<keyword evidence="1" id="KW-0812">Transmembrane</keyword>
<dbReference type="AlphaFoldDB" id="A0A369BK77"/>
<accession>A0A369BK77</accession>
<keyword evidence="3" id="KW-1185">Reference proteome</keyword>
<proteinExistence type="predicted"/>
<reference evidence="2 3" key="1">
    <citation type="submission" date="2018-07" db="EMBL/GenBank/DDBJ databases">
        <title>Genomic Encyclopedia of Type Strains, Phase IV (KMG-IV): sequencing the most valuable type-strain genomes for metagenomic binning, comparative biology and taxonomic classification.</title>
        <authorList>
            <person name="Goeker M."/>
        </authorList>
    </citation>
    <scope>NUCLEOTIDE SEQUENCE [LARGE SCALE GENOMIC DNA]</scope>
    <source>
        <strain evidence="2 3">DSM 26407</strain>
    </source>
</reference>
<evidence type="ECO:0000256" key="1">
    <source>
        <dbReference type="SAM" id="Phobius"/>
    </source>
</evidence>